<dbReference type="Proteomes" id="UP000006764">
    <property type="component" value="Chromosome"/>
</dbReference>
<dbReference type="InterPro" id="IPR021259">
    <property type="entry name" value="DUF2817"/>
</dbReference>
<name>A0A0B4XNQ7_9GAMM</name>
<dbReference type="CDD" id="cd06233">
    <property type="entry name" value="M14-like"/>
    <property type="match status" value="1"/>
</dbReference>
<proteinExistence type="predicted"/>
<evidence type="ECO:0008006" key="3">
    <source>
        <dbReference type="Google" id="ProtNLM"/>
    </source>
</evidence>
<dbReference type="RefSeq" id="WP_008736925.1">
    <property type="nucleotide sequence ID" value="NZ_CP004387.1"/>
</dbReference>
<dbReference type="STRING" id="391936.S7S_11695"/>
<dbReference type="SUPFAM" id="SSF53187">
    <property type="entry name" value="Zn-dependent exopeptidases"/>
    <property type="match status" value="1"/>
</dbReference>
<evidence type="ECO:0000313" key="2">
    <source>
        <dbReference type="Proteomes" id="UP000006764"/>
    </source>
</evidence>
<keyword evidence="2" id="KW-1185">Reference proteome</keyword>
<dbReference type="OrthoDB" id="4014363at2"/>
<reference evidence="1 2" key="1">
    <citation type="journal article" date="2012" name="J. Bacteriol.">
        <title>Genome sequence of an alkane-degrading bacterium, Alcanivorax pacificus type strain W11-5, isolated from deep sea sediment.</title>
        <authorList>
            <person name="Lai Q."/>
            <person name="Shao Z."/>
        </authorList>
    </citation>
    <scope>NUCLEOTIDE SEQUENCE [LARGE SCALE GENOMIC DNA]</scope>
    <source>
        <strain evidence="1 2">W11-5</strain>
    </source>
</reference>
<organism evidence="1 2">
    <name type="scientific">Isoalcanivorax pacificus W11-5</name>
    <dbReference type="NCBI Taxonomy" id="391936"/>
    <lineage>
        <taxon>Bacteria</taxon>
        <taxon>Pseudomonadati</taxon>
        <taxon>Pseudomonadota</taxon>
        <taxon>Gammaproteobacteria</taxon>
        <taxon>Oceanospirillales</taxon>
        <taxon>Alcanivoracaceae</taxon>
        <taxon>Isoalcanivorax</taxon>
    </lineage>
</organism>
<sequence length="365" mass="39868">MINADALQHFQPDYRATTDQFLARARAVGTPVAHPVDDAGPAGEALASYSLWLGPEEAPQVLVLLSGTHGVEGLTGSAVQADLLHELAAGSLTLPPDCACLMVHLLNPWGTAWLRRCDPQGIDLNRNFIDFSQPLPDNSGYLALREALFDHDSRQRQQALASYGDRYGRTALEIAISGGQYSDPAGPFFGGHAPAAANTLIHTLIRAHRLDQRQLAVIDLHTGLGPYGYGEIICDHLPDSDGTRTAQRWYGDAVTLPAAGTSSSVPKEGLLDYAWHRIMDADSCFVTLEFGTYSTDQLFEVILADHRLHRHGLPDWHAAGTRAVKQAMRDHFYPGQRQWQELVLFRSRQVIRLALDGLAGTGHTA</sequence>
<dbReference type="Pfam" id="PF10994">
    <property type="entry name" value="DUF2817"/>
    <property type="match status" value="1"/>
</dbReference>
<dbReference type="KEGG" id="apac:S7S_11695"/>
<protein>
    <recommendedName>
        <fullName evidence="3">DUF2817 domain-containing protein</fullName>
    </recommendedName>
</protein>
<gene>
    <name evidence="1" type="ORF">S7S_11695</name>
</gene>
<dbReference type="AlphaFoldDB" id="A0A0B4XNQ7"/>
<evidence type="ECO:0000313" key="1">
    <source>
        <dbReference type="EMBL" id="AJD48751.1"/>
    </source>
</evidence>
<dbReference type="Gene3D" id="3.40.630.10">
    <property type="entry name" value="Zn peptidases"/>
    <property type="match status" value="1"/>
</dbReference>
<dbReference type="EMBL" id="CP004387">
    <property type="protein sequence ID" value="AJD48751.1"/>
    <property type="molecule type" value="Genomic_DNA"/>
</dbReference>
<dbReference type="HOGENOM" id="CLU_055736_0_0_6"/>
<accession>A0A0B4XNQ7</accession>